<accession>A0A6V8MPY0</accession>
<keyword evidence="2" id="KW-0229">DNA integration</keyword>
<dbReference type="InterPro" id="IPR050090">
    <property type="entry name" value="Tyrosine_recombinase_XerCD"/>
</dbReference>
<keyword evidence="4" id="KW-0233">DNA recombination</keyword>
<dbReference type="GO" id="GO:0006310">
    <property type="term" value="P:DNA recombination"/>
    <property type="evidence" value="ECO:0007669"/>
    <property type="project" value="UniProtKB-KW"/>
</dbReference>
<dbReference type="EMBL" id="BLXX01000017">
    <property type="protein sequence ID" value="GFO61679.1"/>
    <property type="molecule type" value="Genomic_DNA"/>
</dbReference>
<evidence type="ECO:0000256" key="3">
    <source>
        <dbReference type="ARBA" id="ARBA00023125"/>
    </source>
</evidence>
<evidence type="ECO:0000256" key="4">
    <source>
        <dbReference type="ARBA" id="ARBA00023172"/>
    </source>
</evidence>
<dbReference type="InterPro" id="IPR044068">
    <property type="entry name" value="CB"/>
</dbReference>
<dbReference type="PANTHER" id="PTHR30349">
    <property type="entry name" value="PHAGE INTEGRASE-RELATED"/>
    <property type="match status" value="1"/>
</dbReference>
<dbReference type="InterPro" id="IPR013762">
    <property type="entry name" value="Integrase-like_cat_sf"/>
</dbReference>
<dbReference type="Pfam" id="PF00589">
    <property type="entry name" value="Phage_integrase"/>
    <property type="match status" value="1"/>
</dbReference>
<feature type="domain" description="Tyr recombinase" evidence="6">
    <location>
        <begin position="164"/>
        <end position="338"/>
    </location>
</feature>
<evidence type="ECO:0000256" key="1">
    <source>
        <dbReference type="ARBA" id="ARBA00008857"/>
    </source>
</evidence>
<dbReference type="Proteomes" id="UP000556026">
    <property type="component" value="Unassembled WGS sequence"/>
</dbReference>
<dbReference type="CDD" id="cd00796">
    <property type="entry name" value="INT_Rci_Hp1_C"/>
    <property type="match status" value="1"/>
</dbReference>
<keyword evidence="9" id="KW-1185">Reference proteome</keyword>
<feature type="domain" description="Core-binding (CB)" evidence="7">
    <location>
        <begin position="62"/>
        <end position="140"/>
    </location>
</feature>
<keyword evidence="3 5" id="KW-0238">DNA-binding</keyword>
<proteinExistence type="inferred from homology"/>
<dbReference type="RefSeq" id="WP_183356464.1">
    <property type="nucleotide sequence ID" value="NZ_BLXX01000017.1"/>
</dbReference>
<dbReference type="InterPro" id="IPR010998">
    <property type="entry name" value="Integrase_recombinase_N"/>
</dbReference>
<dbReference type="InterPro" id="IPR011010">
    <property type="entry name" value="DNA_brk_join_enz"/>
</dbReference>
<name>A0A6V8MPY0_9BACT</name>
<evidence type="ECO:0000256" key="2">
    <source>
        <dbReference type="ARBA" id="ARBA00022908"/>
    </source>
</evidence>
<evidence type="ECO:0000313" key="8">
    <source>
        <dbReference type="EMBL" id="GFO61679.1"/>
    </source>
</evidence>
<comment type="caution">
    <text evidence="8">The sequence shown here is derived from an EMBL/GenBank/DDBJ whole genome shotgun (WGS) entry which is preliminary data.</text>
</comment>
<dbReference type="AlphaFoldDB" id="A0A6V8MPY0"/>
<gene>
    <name evidence="8" type="ORF">GMST_40040</name>
</gene>
<dbReference type="GO" id="GO:0015074">
    <property type="term" value="P:DNA integration"/>
    <property type="evidence" value="ECO:0007669"/>
    <property type="project" value="UniProtKB-KW"/>
</dbReference>
<evidence type="ECO:0000313" key="9">
    <source>
        <dbReference type="Proteomes" id="UP000556026"/>
    </source>
</evidence>
<dbReference type="InterPro" id="IPR002104">
    <property type="entry name" value="Integrase_catalytic"/>
</dbReference>
<dbReference type="PANTHER" id="PTHR30349:SF64">
    <property type="entry name" value="PROPHAGE INTEGRASE INTD-RELATED"/>
    <property type="match status" value="1"/>
</dbReference>
<dbReference type="GO" id="GO:0003677">
    <property type="term" value="F:DNA binding"/>
    <property type="evidence" value="ECO:0007669"/>
    <property type="project" value="UniProtKB-UniRule"/>
</dbReference>
<dbReference type="SUPFAM" id="SSF56349">
    <property type="entry name" value="DNA breaking-rejoining enzymes"/>
    <property type="match status" value="1"/>
</dbReference>
<comment type="similarity">
    <text evidence="1">Belongs to the 'phage' integrase family.</text>
</comment>
<evidence type="ECO:0000259" key="6">
    <source>
        <dbReference type="PROSITE" id="PS51898"/>
    </source>
</evidence>
<dbReference type="PROSITE" id="PS51898">
    <property type="entry name" value="TYR_RECOMBINASE"/>
    <property type="match status" value="1"/>
</dbReference>
<dbReference type="Gene3D" id="1.10.443.10">
    <property type="entry name" value="Intergrase catalytic core"/>
    <property type="match status" value="1"/>
</dbReference>
<evidence type="ECO:0000259" key="7">
    <source>
        <dbReference type="PROSITE" id="PS51900"/>
    </source>
</evidence>
<organism evidence="8 9">
    <name type="scientific">Geomonas silvestris</name>
    <dbReference type="NCBI Taxonomy" id="2740184"/>
    <lineage>
        <taxon>Bacteria</taxon>
        <taxon>Pseudomonadati</taxon>
        <taxon>Thermodesulfobacteriota</taxon>
        <taxon>Desulfuromonadia</taxon>
        <taxon>Geobacterales</taxon>
        <taxon>Geobacteraceae</taxon>
        <taxon>Geomonas</taxon>
    </lineage>
</organism>
<evidence type="ECO:0000256" key="5">
    <source>
        <dbReference type="PROSITE-ProRule" id="PRU01248"/>
    </source>
</evidence>
<reference evidence="9" key="1">
    <citation type="submission" date="2020-06" db="EMBL/GenBank/DDBJ databases">
        <title>Draft genomic sequence of Geomonas sp. Red330.</title>
        <authorList>
            <person name="Itoh H."/>
            <person name="Zhenxing X."/>
            <person name="Ushijima N."/>
            <person name="Masuda Y."/>
            <person name="Shiratori Y."/>
            <person name="Senoo K."/>
        </authorList>
    </citation>
    <scope>NUCLEOTIDE SEQUENCE [LARGE SCALE GENOMIC DNA]</scope>
    <source>
        <strain evidence="9">Red330</strain>
    </source>
</reference>
<dbReference type="PROSITE" id="PS51900">
    <property type="entry name" value="CB"/>
    <property type="match status" value="1"/>
</dbReference>
<protein>
    <submittedName>
        <fullName evidence="8">Integrase</fullName>
    </submittedName>
</protein>
<dbReference type="Gene3D" id="1.10.150.130">
    <property type="match status" value="1"/>
</dbReference>
<sequence length="360" mass="41693">MSKPGIYKRGNIWWIHYTGLDGRQKKESSRSKRFRDAEALLIHRKNEIQKGNQPEVVQVKNHTFRELAERYREFSQYQRGYRNKKSIIKMAEDEFGNLPLKHFTLAFLESYQAKLLASELSEATVNRRICCIKHMFTKAVDWKMASESTMKEVHKVKMFKESLKRDRFLSREEIERLLEACGTDRQQLHLKPIIIFAVNTGCRKSEILRLKWQNVDLEHGFISIHEPKNKEMRMTPINAPLRQLLDGLPREEGIDYVFFNFKTGDRLLDLKRSFPTAVKKAKLKGDVVFHTLRHTFASHLVMSGVDIATVSRLLGHKDLKMTMRYSHLAPNHLSNAVGALAAALMSPSTLESTNAESPKE</sequence>